<dbReference type="InterPro" id="IPR036322">
    <property type="entry name" value="WD40_repeat_dom_sf"/>
</dbReference>
<dbReference type="SUPFAM" id="SSF50978">
    <property type="entry name" value="WD40 repeat-like"/>
    <property type="match status" value="1"/>
</dbReference>
<dbReference type="InParanoid" id="A0A409YEN0"/>
<feature type="repeat" description="WD" evidence="3">
    <location>
        <begin position="236"/>
        <end position="275"/>
    </location>
</feature>
<evidence type="ECO:0000256" key="1">
    <source>
        <dbReference type="ARBA" id="ARBA00022574"/>
    </source>
</evidence>
<dbReference type="InterPro" id="IPR001680">
    <property type="entry name" value="WD40_rpt"/>
</dbReference>
<dbReference type="STRING" id="231916.A0A409YEN0"/>
<dbReference type="PANTHER" id="PTHR22847:SF745">
    <property type="entry name" value="F-BOX_WD REPEAT-CONTAINING PROTEIN 7"/>
    <property type="match status" value="1"/>
</dbReference>
<evidence type="ECO:0000256" key="4">
    <source>
        <dbReference type="SAM" id="MobiDB-lite"/>
    </source>
</evidence>
<proteinExistence type="predicted"/>
<reference evidence="5 6" key="1">
    <citation type="journal article" date="2018" name="Evol. Lett.">
        <title>Horizontal gene cluster transfer increased hallucinogenic mushroom diversity.</title>
        <authorList>
            <person name="Reynolds H.T."/>
            <person name="Vijayakumar V."/>
            <person name="Gluck-Thaler E."/>
            <person name="Korotkin H.B."/>
            <person name="Matheny P.B."/>
            <person name="Slot J.C."/>
        </authorList>
    </citation>
    <scope>NUCLEOTIDE SEQUENCE [LARGE SCALE GENOMIC DNA]</scope>
    <source>
        <strain evidence="5 6">SRW20</strain>
    </source>
</reference>
<dbReference type="PROSITE" id="PS50082">
    <property type="entry name" value="WD_REPEATS_2"/>
    <property type="match status" value="1"/>
</dbReference>
<organism evidence="5 6">
    <name type="scientific">Gymnopilus dilepis</name>
    <dbReference type="NCBI Taxonomy" id="231916"/>
    <lineage>
        <taxon>Eukaryota</taxon>
        <taxon>Fungi</taxon>
        <taxon>Dikarya</taxon>
        <taxon>Basidiomycota</taxon>
        <taxon>Agaricomycotina</taxon>
        <taxon>Agaricomycetes</taxon>
        <taxon>Agaricomycetidae</taxon>
        <taxon>Agaricales</taxon>
        <taxon>Agaricineae</taxon>
        <taxon>Hymenogastraceae</taxon>
        <taxon>Gymnopilus</taxon>
    </lineage>
</organism>
<keyword evidence="6" id="KW-1185">Reference proteome</keyword>
<dbReference type="InterPro" id="IPR015943">
    <property type="entry name" value="WD40/YVTN_repeat-like_dom_sf"/>
</dbReference>
<dbReference type="OrthoDB" id="2639794at2759"/>
<evidence type="ECO:0000256" key="2">
    <source>
        <dbReference type="ARBA" id="ARBA00022737"/>
    </source>
</evidence>
<evidence type="ECO:0000256" key="3">
    <source>
        <dbReference type="PROSITE-ProRule" id="PRU00221"/>
    </source>
</evidence>
<dbReference type="PROSITE" id="PS50294">
    <property type="entry name" value="WD_REPEATS_REGION"/>
    <property type="match status" value="1"/>
</dbReference>
<evidence type="ECO:0000313" key="6">
    <source>
        <dbReference type="Proteomes" id="UP000284706"/>
    </source>
</evidence>
<feature type="compositionally biased region" description="Basic and acidic residues" evidence="4">
    <location>
        <begin position="408"/>
        <end position="434"/>
    </location>
</feature>
<protein>
    <submittedName>
        <fullName evidence="5">Uncharacterized protein</fullName>
    </submittedName>
</protein>
<dbReference type="EMBL" id="NHYE01000940">
    <property type="protein sequence ID" value="PPR01435.1"/>
    <property type="molecule type" value="Genomic_DNA"/>
</dbReference>
<keyword evidence="1 3" id="KW-0853">WD repeat</keyword>
<accession>A0A409YEN0</accession>
<dbReference type="AlphaFoldDB" id="A0A409YEN0"/>
<dbReference type="Pfam" id="PF00400">
    <property type="entry name" value="WD40"/>
    <property type="match status" value="2"/>
</dbReference>
<dbReference type="Gene3D" id="2.130.10.10">
    <property type="entry name" value="YVTN repeat-like/Quinoprotein amine dehydrogenase"/>
    <property type="match status" value="1"/>
</dbReference>
<name>A0A409YEN0_9AGAR</name>
<gene>
    <name evidence="5" type="ORF">CVT26_015438</name>
</gene>
<dbReference type="SMART" id="SM00320">
    <property type="entry name" value="WD40"/>
    <property type="match status" value="2"/>
</dbReference>
<dbReference type="PANTHER" id="PTHR22847">
    <property type="entry name" value="WD40 REPEAT PROTEIN"/>
    <property type="match status" value="1"/>
</dbReference>
<feature type="region of interest" description="Disordered" evidence="4">
    <location>
        <begin position="408"/>
        <end position="490"/>
    </location>
</feature>
<evidence type="ECO:0000313" key="5">
    <source>
        <dbReference type="EMBL" id="PPR01435.1"/>
    </source>
</evidence>
<comment type="caution">
    <text evidence="5">The sequence shown here is derived from an EMBL/GenBank/DDBJ whole genome shotgun (WGS) entry which is preliminary data.</text>
</comment>
<dbReference type="Proteomes" id="UP000284706">
    <property type="component" value="Unassembled WGS sequence"/>
</dbReference>
<keyword evidence="2" id="KW-0677">Repeat</keyword>
<feature type="compositionally biased region" description="Low complexity" evidence="4">
    <location>
        <begin position="435"/>
        <end position="455"/>
    </location>
</feature>
<sequence length="490" mass="54856">MSTPPPPPASEAPRQLIVPLPPELDLEDYEGYYDPDIKFASSSAHLAIGYKNSAWIYSLPAFDLVDTINPGWLARSFGPLQIYERFLIVMCEAEVFEERCFLYIWDLSARKHIGTVKSNASHFDTFASVSLPSTDIPDHGQRSSSGWPQDPLLIVCSDTYVGSAANLATYVLNHPSAEHVEGDNERSQGPQLPMMTIYRIRRIFCLASMGRMALTGGWDNTVRNWDIMTGQCQMVFIGHTATVRLVDLDEERIYSNSYDSTIRVWDRYKGDCLHILEVAVSIAEIFVTPSYIIAAGHDLQVVTTLFIWDIVSGKLQHRVDNQSCCALGPIRGNERTLATIEADEDSSIKWFRIWDLKSGQPLMTSSFEPGLLDRKRVVQGRFVMGIVTEDEGHVLKVWDFGANDAEYGEVRDDDHGNSRDNSIDQTEEVMRDDCGMSVRSSPSSSAAEGALAGNSMVASKRKRSPTPDLFPKRKREKNEEHDEQVSTSLT</sequence>